<evidence type="ECO:0000256" key="7">
    <source>
        <dbReference type="SAM" id="Coils"/>
    </source>
</evidence>
<dbReference type="EMBL" id="BLLK01000046">
    <property type="protein sequence ID" value="GFH52722.1"/>
    <property type="molecule type" value="Genomic_DNA"/>
</dbReference>
<dbReference type="Pfam" id="PF05983">
    <property type="entry name" value="Med7"/>
    <property type="match status" value="1"/>
</dbReference>
<proteinExistence type="inferred from homology"/>
<keyword evidence="7" id="KW-0175">Coiled coil</keyword>
<dbReference type="GO" id="GO:0003712">
    <property type="term" value="F:transcription coregulator activity"/>
    <property type="evidence" value="ECO:0007669"/>
    <property type="project" value="InterPro"/>
</dbReference>
<dbReference type="InterPro" id="IPR037212">
    <property type="entry name" value="Med7/Med21-like"/>
</dbReference>
<dbReference type="SUPFAM" id="SSF140718">
    <property type="entry name" value="Mediator hinge subcomplex-like"/>
    <property type="match status" value="1"/>
</dbReference>
<feature type="region of interest" description="Disordered" evidence="8">
    <location>
        <begin position="1"/>
        <end position="42"/>
    </location>
</feature>
<evidence type="ECO:0000256" key="5">
    <source>
        <dbReference type="ARBA" id="ARBA00023242"/>
    </source>
</evidence>
<accession>A0AAD3CUZ5</accession>
<keyword evidence="5 6" id="KW-0539">Nucleus</keyword>
<dbReference type="GO" id="GO:0070847">
    <property type="term" value="C:core mediator complex"/>
    <property type="evidence" value="ECO:0007669"/>
    <property type="project" value="TreeGrafter"/>
</dbReference>
<reference evidence="9 10" key="1">
    <citation type="journal article" date="2021" name="Sci. Rep.">
        <title>The genome of the diatom Chaetoceros tenuissimus carries an ancient integrated fragment of an extant virus.</title>
        <authorList>
            <person name="Hongo Y."/>
            <person name="Kimura K."/>
            <person name="Takaki Y."/>
            <person name="Yoshida Y."/>
            <person name="Baba S."/>
            <person name="Kobayashi G."/>
            <person name="Nagasaki K."/>
            <person name="Hano T."/>
            <person name="Tomaru Y."/>
        </authorList>
    </citation>
    <scope>NUCLEOTIDE SEQUENCE [LARGE SCALE GENOMIC DNA]</scope>
    <source>
        <strain evidence="9 10">NIES-3715</strain>
    </source>
</reference>
<dbReference type="Proteomes" id="UP001054902">
    <property type="component" value="Unassembled WGS sequence"/>
</dbReference>
<name>A0AAD3CUZ5_9STRA</name>
<comment type="function">
    <text evidence="6">Component of the Mediator complex, a coactivator involved in the regulated transcription of nearly all RNA polymerase II-dependent genes. Mediator functions as a bridge to convey information from gene-specific regulatory proteins to the basal RNA polymerase II transcription machinery.</text>
</comment>
<sequence>MSSQQEALAQMDENETELVSEFPPPPMYYQQADQLTPPPIPTEALARSTKLAVQQRWAKEIEEKSMFGGGNGGLDSMPDFDEELSNINEVGPTVNIFGQEGSYVEDPDLIPVKHDCHDPQEVKGEVSRLNNEILKGFISLLGDLVNRPLDNEQSKKKLMENIELMLKECNKFREHQAREVLIETLEFQMRDRRRALEEIKKQIEKSAVAMESLERIQGKNHC</sequence>
<keyword evidence="3 6" id="KW-0805">Transcription regulation</keyword>
<dbReference type="InterPro" id="IPR044888">
    <property type="entry name" value="Mediatior_Med7_sf"/>
</dbReference>
<feature type="coiled-coil region" evidence="7">
    <location>
        <begin position="155"/>
        <end position="216"/>
    </location>
</feature>
<evidence type="ECO:0000256" key="2">
    <source>
        <dbReference type="ARBA" id="ARBA00009994"/>
    </source>
</evidence>
<comment type="subunit">
    <text evidence="6">Component of the Mediator complex.</text>
</comment>
<evidence type="ECO:0000256" key="4">
    <source>
        <dbReference type="ARBA" id="ARBA00023163"/>
    </source>
</evidence>
<evidence type="ECO:0000256" key="1">
    <source>
        <dbReference type="ARBA" id="ARBA00004123"/>
    </source>
</evidence>
<evidence type="ECO:0000313" key="9">
    <source>
        <dbReference type="EMBL" id="GFH52722.1"/>
    </source>
</evidence>
<dbReference type="PANTHER" id="PTHR21428:SF11">
    <property type="entry name" value="MEDIATOR OF RNA POLYMERASE II TRANSCRIPTION SUBUNIT 7"/>
    <property type="match status" value="1"/>
</dbReference>
<dbReference type="AlphaFoldDB" id="A0AAD3CUZ5"/>
<protein>
    <recommendedName>
        <fullName evidence="6">Mediator of RNA polymerase II transcription subunit 7</fullName>
    </recommendedName>
</protein>
<dbReference type="GO" id="GO:0006357">
    <property type="term" value="P:regulation of transcription by RNA polymerase II"/>
    <property type="evidence" value="ECO:0007669"/>
    <property type="project" value="InterPro"/>
</dbReference>
<dbReference type="PANTHER" id="PTHR21428">
    <property type="entry name" value="MEDIATOR OF RNA POLYMERASE II TRANSCRIPTION SUBUNIT 7"/>
    <property type="match status" value="1"/>
</dbReference>
<dbReference type="GO" id="GO:0016592">
    <property type="term" value="C:mediator complex"/>
    <property type="evidence" value="ECO:0007669"/>
    <property type="project" value="InterPro"/>
</dbReference>
<comment type="subcellular location">
    <subcellularLocation>
        <location evidence="1 6">Nucleus</location>
    </subcellularLocation>
</comment>
<dbReference type="InterPro" id="IPR009244">
    <property type="entry name" value="Mediatior_Med7"/>
</dbReference>
<gene>
    <name evidence="9" type="ORF">CTEN210_09198</name>
</gene>
<evidence type="ECO:0000256" key="3">
    <source>
        <dbReference type="ARBA" id="ARBA00023015"/>
    </source>
</evidence>
<keyword evidence="10" id="KW-1185">Reference proteome</keyword>
<keyword evidence="6" id="KW-0010">Activator</keyword>
<dbReference type="Gene3D" id="6.10.140.200">
    <property type="match status" value="1"/>
</dbReference>
<keyword evidence="4 6" id="KW-0804">Transcription</keyword>
<evidence type="ECO:0000256" key="8">
    <source>
        <dbReference type="SAM" id="MobiDB-lite"/>
    </source>
</evidence>
<organism evidence="9 10">
    <name type="scientific">Chaetoceros tenuissimus</name>
    <dbReference type="NCBI Taxonomy" id="426638"/>
    <lineage>
        <taxon>Eukaryota</taxon>
        <taxon>Sar</taxon>
        <taxon>Stramenopiles</taxon>
        <taxon>Ochrophyta</taxon>
        <taxon>Bacillariophyta</taxon>
        <taxon>Coscinodiscophyceae</taxon>
        <taxon>Chaetocerotophycidae</taxon>
        <taxon>Chaetocerotales</taxon>
        <taxon>Chaetocerotaceae</taxon>
        <taxon>Chaetoceros</taxon>
    </lineage>
</organism>
<comment type="similarity">
    <text evidence="2 6">Belongs to the Mediator complex subunit 7 family.</text>
</comment>
<evidence type="ECO:0000256" key="6">
    <source>
        <dbReference type="RuleBase" id="RU364060"/>
    </source>
</evidence>
<comment type="caution">
    <text evidence="9">The sequence shown here is derived from an EMBL/GenBank/DDBJ whole genome shotgun (WGS) entry which is preliminary data.</text>
</comment>
<evidence type="ECO:0000313" key="10">
    <source>
        <dbReference type="Proteomes" id="UP001054902"/>
    </source>
</evidence>